<dbReference type="EC" id="2.6.1.16" evidence="3 10"/>
<dbReference type="NCBIfam" id="TIGR01135">
    <property type="entry name" value="glmS"/>
    <property type="match status" value="1"/>
</dbReference>
<dbReference type="GO" id="GO:0006487">
    <property type="term" value="P:protein N-linked glycosylation"/>
    <property type="evidence" value="ECO:0007669"/>
    <property type="project" value="TreeGrafter"/>
</dbReference>
<dbReference type="PROSITE" id="PS51464">
    <property type="entry name" value="SIS"/>
    <property type="match status" value="2"/>
</dbReference>
<feature type="domain" description="SIS" evidence="12">
    <location>
        <begin position="482"/>
        <end position="627"/>
    </location>
</feature>
<accession>A0A430FPT6</accession>
<keyword evidence="8" id="KW-0677">Repeat</keyword>
<dbReference type="InterPro" id="IPR047084">
    <property type="entry name" value="GFAT_N"/>
</dbReference>
<dbReference type="InterPro" id="IPR035466">
    <property type="entry name" value="GlmS/AgaS_SIS"/>
</dbReference>
<dbReference type="EMBL" id="QXGM01000002">
    <property type="protein sequence ID" value="RSX54841.1"/>
    <property type="molecule type" value="Genomic_DNA"/>
</dbReference>
<evidence type="ECO:0000256" key="5">
    <source>
        <dbReference type="ARBA" id="ARBA00022490"/>
    </source>
</evidence>
<dbReference type="InterPro" id="IPR035490">
    <property type="entry name" value="GlmS/FrlB_SIS"/>
</dbReference>
<reference evidence="13 14" key="1">
    <citation type="submission" date="2018-09" db="EMBL/GenBank/DDBJ databases">
        <title>Characterization of the phylogenetic diversity of five novel species belonging to the genus Bifidobacterium.</title>
        <authorList>
            <person name="Lugli G.A."/>
            <person name="Duranti S."/>
            <person name="Milani C."/>
        </authorList>
    </citation>
    <scope>NUCLEOTIDE SEQUENCE [LARGE SCALE GENOMIC DNA]</scope>
    <source>
        <strain evidence="13 14">2036B</strain>
    </source>
</reference>
<comment type="catalytic activity">
    <reaction evidence="1 10">
        <text>D-fructose 6-phosphate + L-glutamine = D-glucosamine 6-phosphate + L-glutamate</text>
        <dbReference type="Rhea" id="RHEA:13237"/>
        <dbReference type="ChEBI" id="CHEBI:29985"/>
        <dbReference type="ChEBI" id="CHEBI:58359"/>
        <dbReference type="ChEBI" id="CHEBI:58725"/>
        <dbReference type="ChEBI" id="CHEBI:61527"/>
        <dbReference type="EC" id="2.6.1.16"/>
    </reaction>
</comment>
<feature type="domain" description="Glutamine amidotransferase type-2" evidence="11">
    <location>
        <begin position="9"/>
        <end position="240"/>
    </location>
</feature>
<evidence type="ECO:0000256" key="1">
    <source>
        <dbReference type="ARBA" id="ARBA00001031"/>
    </source>
</evidence>
<dbReference type="CDD" id="cd00714">
    <property type="entry name" value="GFAT"/>
    <property type="match status" value="1"/>
</dbReference>
<dbReference type="GO" id="GO:0005975">
    <property type="term" value="P:carbohydrate metabolic process"/>
    <property type="evidence" value="ECO:0007669"/>
    <property type="project" value="UniProtKB-UniRule"/>
</dbReference>
<evidence type="ECO:0000256" key="3">
    <source>
        <dbReference type="ARBA" id="ARBA00012916"/>
    </source>
</evidence>
<dbReference type="FunFam" id="3.60.20.10:FF:000006">
    <property type="entry name" value="Glutamine--fructose-6-phosphate aminotransferase [isomerizing]"/>
    <property type="match status" value="1"/>
</dbReference>
<organism evidence="13 14">
    <name type="scientific">Bifidobacterium dolichotidis</name>
    <dbReference type="NCBI Taxonomy" id="2306976"/>
    <lineage>
        <taxon>Bacteria</taxon>
        <taxon>Bacillati</taxon>
        <taxon>Actinomycetota</taxon>
        <taxon>Actinomycetes</taxon>
        <taxon>Bifidobacteriales</taxon>
        <taxon>Bifidobacteriaceae</taxon>
        <taxon>Bifidobacterium</taxon>
    </lineage>
</organism>
<evidence type="ECO:0000256" key="9">
    <source>
        <dbReference type="ARBA" id="ARBA00022962"/>
    </source>
</evidence>
<keyword evidence="5 10" id="KW-0963">Cytoplasm</keyword>
<dbReference type="NCBIfam" id="NF001484">
    <property type="entry name" value="PRK00331.1"/>
    <property type="match status" value="1"/>
</dbReference>
<evidence type="ECO:0000256" key="8">
    <source>
        <dbReference type="ARBA" id="ARBA00022737"/>
    </source>
</evidence>
<feature type="active site" description="Nucleophile; for GATase activity" evidence="10">
    <location>
        <position position="9"/>
    </location>
</feature>
<keyword evidence="7 10" id="KW-0808">Transferase</keyword>
<protein>
    <recommendedName>
        <fullName evidence="4 10">Glutamine--fructose-6-phosphate aminotransferase [isomerizing]</fullName>
        <ecNumber evidence="3 10">2.6.1.16</ecNumber>
    </recommendedName>
    <alternativeName>
        <fullName evidence="10">D-fructose-6-phosphate amidotransferase</fullName>
    </alternativeName>
    <alternativeName>
        <fullName evidence="10">GFAT</fullName>
    </alternativeName>
    <alternativeName>
        <fullName evidence="10">Glucosamine-6-phosphate synthase</fullName>
    </alternativeName>
    <alternativeName>
        <fullName evidence="10">Hexosephosphate aminotransferase</fullName>
    </alternativeName>
    <alternativeName>
        <fullName evidence="10">L-glutamine--D-fructose-6-phosphate amidotransferase</fullName>
    </alternativeName>
</protein>
<comment type="subcellular location">
    <subcellularLocation>
        <location evidence="2 10">Cytoplasm</location>
    </subcellularLocation>
</comment>
<dbReference type="AlphaFoldDB" id="A0A430FPT6"/>
<dbReference type="Gene3D" id="3.60.20.10">
    <property type="entry name" value="Glutamine Phosphoribosylpyrophosphate, subunit 1, domain 1"/>
    <property type="match status" value="1"/>
</dbReference>
<dbReference type="CDD" id="cd05008">
    <property type="entry name" value="SIS_GlmS_GlmD_1"/>
    <property type="match status" value="1"/>
</dbReference>
<dbReference type="PROSITE" id="PS51278">
    <property type="entry name" value="GATASE_TYPE_2"/>
    <property type="match status" value="1"/>
</dbReference>
<comment type="subunit">
    <text evidence="10">Homodimer.</text>
</comment>
<evidence type="ECO:0000259" key="12">
    <source>
        <dbReference type="PROSITE" id="PS51464"/>
    </source>
</evidence>
<dbReference type="PANTHER" id="PTHR10937">
    <property type="entry name" value="GLUCOSAMINE--FRUCTOSE-6-PHOSPHATE AMINOTRANSFERASE, ISOMERIZING"/>
    <property type="match status" value="1"/>
</dbReference>
<evidence type="ECO:0000259" key="11">
    <source>
        <dbReference type="PROSITE" id="PS51278"/>
    </source>
</evidence>
<dbReference type="Proteomes" id="UP000287609">
    <property type="component" value="Unassembled WGS sequence"/>
</dbReference>
<dbReference type="GO" id="GO:0005829">
    <property type="term" value="C:cytosol"/>
    <property type="evidence" value="ECO:0007669"/>
    <property type="project" value="TreeGrafter"/>
</dbReference>
<dbReference type="CDD" id="cd05009">
    <property type="entry name" value="SIS_GlmS_GlmD_2"/>
    <property type="match status" value="1"/>
</dbReference>
<evidence type="ECO:0000256" key="2">
    <source>
        <dbReference type="ARBA" id="ARBA00004496"/>
    </source>
</evidence>
<evidence type="ECO:0000313" key="14">
    <source>
        <dbReference type="Proteomes" id="UP000287609"/>
    </source>
</evidence>
<dbReference type="InterPro" id="IPR029055">
    <property type="entry name" value="Ntn_hydrolases_N"/>
</dbReference>
<sequence>MSAILVRMCGIVGYAGNPRTACGKPLEVCLQGLERLEYRGYDSAGVAVTAPSMGHVEVRKKAGRLSNLVSSLEQTPLPDATVAIGHTRWATNGVPSDVNAHPHTSQDGKVAIIHNGIIENASQLRLDLQAQGYRFASATDTEVAAKLLGKIVDAVIEEKGHPDLFEAMQRLGRMLEGAFTILAIDEREPEIVVGARHDSPLVVGLGEGENFLGSDVAAFVAYTKKAMEIDQDQVVKVSSDEIIVSDFYGNIVENPRTYEVDWDASAAEKGGWDSFMDKEIHEDPAAVQQTLMGRLSEDGEIQLDEVRIDENELKSIDKIVVVACGTASYAGMVAKYAIEHWVRIPVEIELAHEFRYRDPILTPRTLVVAISQSGETMDTLMALRHAREQGSKVLAICNTQGASIARESDAVLYTHAGPEVAVASTKAFVAQITAAYILGLYLAQIKGTVFRDEIRGTLDQLQAMPRKIQWILDTQVDTIAKAAAQLDDAKSFLFLGRHVGYPVALEGALKLKEIAYTFTEGFAAGELKHGPIALVDEGEPVVFIVPPARGRNILHAKVISGIEEVKARGATIIAVAEEGDPDVDRYADFVFWRPECPTLMSPLVDVVPLQLFAMDMANQKGYDVDKPRNLAKSVTVE</sequence>
<dbReference type="GO" id="GO:0006047">
    <property type="term" value="P:UDP-N-acetylglucosamine metabolic process"/>
    <property type="evidence" value="ECO:0007669"/>
    <property type="project" value="TreeGrafter"/>
</dbReference>
<evidence type="ECO:0000256" key="7">
    <source>
        <dbReference type="ARBA" id="ARBA00022679"/>
    </source>
</evidence>
<dbReference type="InterPro" id="IPR046348">
    <property type="entry name" value="SIS_dom_sf"/>
</dbReference>
<comment type="function">
    <text evidence="10">Catalyzes the first step in hexosamine metabolism, converting fructose-6P into glucosamine-6P using glutamine as a nitrogen source.</text>
</comment>
<keyword evidence="9" id="KW-0315">Glutamine amidotransferase</keyword>
<proteinExistence type="inferred from homology"/>
<dbReference type="SUPFAM" id="SSF53697">
    <property type="entry name" value="SIS domain"/>
    <property type="match status" value="1"/>
</dbReference>
<dbReference type="HAMAP" id="MF_00164">
    <property type="entry name" value="GlmS"/>
    <property type="match status" value="1"/>
</dbReference>
<dbReference type="PANTHER" id="PTHR10937:SF0">
    <property type="entry name" value="GLUTAMINE--FRUCTOSE-6-PHOSPHATE TRANSAMINASE (ISOMERIZING)"/>
    <property type="match status" value="1"/>
</dbReference>
<dbReference type="Pfam" id="PF13522">
    <property type="entry name" value="GATase_6"/>
    <property type="match status" value="1"/>
</dbReference>
<dbReference type="FunFam" id="3.40.50.10490:FF:000001">
    <property type="entry name" value="Glutamine--fructose-6-phosphate aminotransferase [isomerizing]"/>
    <property type="match status" value="1"/>
</dbReference>
<keyword evidence="14" id="KW-1185">Reference proteome</keyword>
<dbReference type="Gene3D" id="3.40.50.10490">
    <property type="entry name" value="Glucose-6-phosphate isomerase like protein, domain 1"/>
    <property type="match status" value="2"/>
</dbReference>
<evidence type="ECO:0000313" key="13">
    <source>
        <dbReference type="EMBL" id="RSX54841.1"/>
    </source>
</evidence>
<dbReference type="InterPro" id="IPR001347">
    <property type="entry name" value="SIS_dom"/>
</dbReference>
<evidence type="ECO:0000256" key="6">
    <source>
        <dbReference type="ARBA" id="ARBA00022576"/>
    </source>
</evidence>
<gene>
    <name evidence="10" type="primary">glmS</name>
    <name evidence="13" type="ORF">D2E26_0895</name>
</gene>
<feature type="initiator methionine" description="Removed" evidence="10">
    <location>
        <position position="8"/>
    </location>
</feature>
<name>A0A430FPT6_9BIFI</name>
<dbReference type="Pfam" id="PF01380">
    <property type="entry name" value="SIS"/>
    <property type="match status" value="2"/>
</dbReference>
<feature type="domain" description="SIS" evidence="12">
    <location>
        <begin position="309"/>
        <end position="448"/>
    </location>
</feature>
<evidence type="ECO:0000256" key="10">
    <source>
        <dbReference type="HAMAP-Rule" id="MF_00164"/>
    </source>
</evidence>
<dbReference type="InterPro" id="IPR005855">
    <property type="entry name" value="GFAT"/>
</dbReference>
<dbReference type="GO" id="GO:0006002">
    <property type="term" value="P:fructose 6-phosphate metabolic process"/>
    <property type="evidence" value="ECO:0007669"/>
    <property type="project" value="TreeGrafter"/>
</dbReference>
<dbReference type="InterPro" id="IPR017932">
    <property type="entry name" value="GATase_2_dom"/>
</dbReference>
<comment type="caution">
    <text evidence="13">The sequence shown here is derived from an EMBL/GenBank/DDBJ whole genome shotgun (WGS) entry which is preliminary data.</text>
</comment>
<dbReference type="GO" id="GO:0004360">
    <property type="term" value="F:glutamine-fructose-6-phosphate transaminase (isomerizing) activity"/>
    <property type="evidence" value="ECO:0007669"/>
    <property type="project" value="UniProtKB-UniRule"/>
</dbReference>
<keyword evidence="6 10" id="KW-0032">Aminotransferase</keyword>
<dbReference type="GO" id="GO:0097367">
    <property type="term" value="F:carbohydrate derivative binding"/>
    <property type="evidence" value="ECO:0007669"/>
    <property type="project" value="InterPro"/>
</dbReference>
<evidence type="ECO:0000256" key="4">
    <source>
        <dbReference type="ARBA" id="ARBA00016090"/>
    </source>
</evidence>
<feature type="active site" description="For Fru-6P isomerization activity" evidence="10">
    <location>
        <position position="632"/>
    </location>
</feature>
<dbReference type="SUPFAM" id="SSF56235">
    <property type="entry name" value="N-terminal nucleophile aminohydrolases (Ntn hydrolases)"/>
    <property type="match status" value="1"/>
</dbReference>